<dbReference type="EMBL" id="JAHDYS010000002">
    <property type="protein sequence ID" value="MBT1070690.1"/>
    <property type="molecule type" value="Genomic_DNA"/>
</dbReference>
<organism evidence="2 3">
    <name type="scientific">Pelotalea chapellei</name>
    <dbReference type="NCBI Taxonomy" id="44671"/>
    <lineage>
        <taxon>Bacteria</taxon>
        <taxon>Pseudomonadati</taxon>
        <taxon>Thermodesulfobacteriota</taxon>
        <taxon>Desulfuromonadia</taxon>
        <taxon>Geobacterales</taxon>
        <taxon>Geobacteraceae</taxon>
        <taxon>Pelotalea</taxon>
    </lineage>
</organism>
<dbReference type="SMART" id="SM00382">
    <property type="entry name" value="AAA"/>
    <property type="match status" value="1"/>
</dbReference>
<dbReference type="InterPro" id="IPR027417">
    <property type="entry name" value="P-loop_NTPase"/>
</dbReference>
<dbReference type="Pfam" id="PF05621">
    <property type="entry name" value="TniB"/>
    <property type="match status" value="1"/>
</dbReference>
<evidence type="ECO:0000313" key="3">
    <source>
        <dbReference type="Proteomes" id="UP000784128"/>
    </source>
</evidence>
<proteinExistence type="predicted"/>
<keyword evidence="2" id="KW-0067">ATP-binding</keyword>
<dbReference type="SUPFAM" id="SSF52540">
    <property type="entry name" value="P-loop containing nucleoside triphosphate hydrolases"/>
    <property type="match status" value="1"/>
</dbReference>
<dbReference type="InterPro" id="IPR008868">
    <property type="entry name" value="TniB"/>
</dbReference>
<name>A0ABS5U4W1_9BACT</name>
<dbReference type="Gene3D" id="3.40.50.300">
    <property type="entry name" value="P-loop containing nucleotide triphosphate hydrolases"/>
    <property type="match status" value="1"/>
</dbReference>
<comment type="caution">
    <text evidence="2">The sequence shown here is derived from an EMBL/GenBank/DDBJ whole genome shotgun (WGS) entry which is preliminary data.</text>
</comment>
<gene>
    <name evidence="2" type="ORF">KJB30_02735</name>
</gene>
<accession>A0ABS5U4W1</accession>
<dbReference type="Proteomes" id="UP000784128">
    <property type="component" value="Unassembled WGS sequence"/>
</dbReference>
<feature type="domain" description="AAA+ ATPase" evidence="1">
    <location>
        <begin position="34"/>
        <end position="192"/>
    </location>
</feature>
<dbReference type="GO" id="GO:0005524">
    <property type="term" value="F:ATP binding"/>
    <property type="evidence" value="ECO:0007669"/>
    <property type="project" value="UniProtKB-KW"/>
</dbReference>
<keyword evidence="2" id="KW-0547">Nucleotide-binding</keyword>
<protein>
    <submittedName>
        <fullName evidence="2">ATP-binding protein</fullName>
    </submittedName>
</protein>
<evidence type="ECO:0000313" key="2">
    <source>
        <dbReference type="EMBL" id="MBT1070690.1"/>
    </source>
</evidence>
<evidence type="ECO:0000259" key="1">
    <source>
        <dbReference type="SMART" id="SM00382"/>
    </source>
</evidence>
<dbReference type="RefSeq" id="WP_214296403.1">
    <property type="nucleotide sequence ID" value="NZ_JAHDYS010000002.1"/>
</dbReference>
<keyword evidence="3" id="KW-1185">Reference proteome</keyword>
<sequence length="311" mass="35141">MNERLDPFIVDHQFFQEAQKELQLCYDSFGRTPDPRCTPILGPSGSGKSTMVKDYIASLVGGSPTEKLVIYIETPSYPSARGFASKVLNAIGDPMYDRGTVVQMTVRIVDLLEKLGTRLLIFDEFHNLVDKESAKLSYAASDWLKGLINEAKIPTVIVGLERCREIFIINEQLQRRFTEAYVMEPFYWKRTETQNMLKGFLKALQQRYTFAAGLEIHEHEVAFRFYCATGGLVGYIMSIVREAARLATVDSVPITMDHLATGYLTAVCNNRLVKINPFTDQNSSRIEAALSVVEGSQKAGERKSRKQHRPR</sequence>
<reference evidence="2 3" key="1">
    <citation type="submission" date="2021-05" db="EMBL/GenBank/DDBJ databases">
        <title>The draft genome of Geobacter chapellei DSM 13688.</title>
        <authorList>
            <person name="Xu Z."/>
            <person name="Masuda Y."/>
            <person name="Itoh H."/>
            <person name="Senoo K."/>
        </authorList>
    </citation>
    <scope>NUCLEOTIDE SEQUENCE [LARGE SCALE GENOMIC DNA]</scope>
    <source>
        <strain evidence="2 3">DSM 13688</strain>
    </source>
</reference>
<dbReference type="InterPro" id="IPR003593">
    <property type="entry name" value="AAA+_ATPase"/>
</dbReference>